<protein>
    <submittedName>
        <fullName evidence="2">Uncharacterized protein</fullName>
    </submittedName>
</protein>
<organism evidence="2 3">
    <name type="scientific">Penicillium capsulatum</name>
    <dbReference type="NCBI Taxonomy" id="69766"/>
    <lineage>
        <taxon>Eukaryota</taxon>
        <taxon>Fungi</taxon>
        <taxon>Dikarya</taxon>
        <taxon>Ascomycota</taxon>
        <taxon>Pezizomycotina</taxon>
        <taxon>Eurotiomycetes</taxon>
        <taxon>Eurotiomycetidae</taxon>
        <taxon>Eurotiales</taxon>
        <taxon>Aspergillaceae</taxon>
        <taxon>Penicillium</taxon>
    </lineage>
</organism>
<feature type="chain" id="PRO_5040925017" evidence="1">
    <location>
        <begin position="21"/>
        <end position="116"/>
    </location>
</feature>
<keyword evidence="3" id="KW-1185">Reference proteome</keyword>
<evidence type="ECO:0000256" key="1">
    <source>
        <dbReference type="SAM" id="SignalP"/>
    </source>
</evidence>
<evidence type="ECO:0000313" key="2">
    <source>
        <dbReference type="EMBL" id="KAJ5180195.1"/>
    </source>
</evidence>
<dbReference type="EMBL" id="JAPQKO010000002">
    <property type="protein sequence ID" value="KAJ5180195.1"/>
    <property type="molecule type" value="Genomic_DNA"/>
</dbReference>
<proteinExistence type="predicted"/>
<dbReference type="Proteomes" id="UP001146351">
    <property type="component" value="Unassembled WGS sequence"/>
</dbReference>
<reference evidence="2" key="2">
    <citation type="journal article" date="2023" name="IMA Fungus">
        <title>Comparative genomic study of the Penicillium genus elucidates a diverse pangenome and 15 lateral gene transfer events.</title>
        <authorList>
            <person name="Petersen C."/>
            <person name="Sorensen T."/>
            <person name="Nielsen M.R."/>
            <person name="Sondergaard T.E."/>
            <person name="Sorensen J.L."/>
            <person name="Fitzpatrick D.A."/>
            <person name="Frisvad J.C."/>
            <person name="Nielsen K.L."/>
        </authorList>
    </citation>
    <scope>NUCLEOTIDE SEQUENCE</scope>
    <source>
        <strain evidence="2">IBT 21917</strain>
    </source>
</reference>
<keyword evidence="1" id="KW-0732">Signal</keyword>
<dbReference type="AlphaFoldDB" id="A0A9W9INK9"/>
<accession>A0A9W9INK9</accession>
<reference evidence="2" key="1">
    <citation type="submission" date="2022-11" db="EMBL/GenBank/DDBJ databases">
        <authorList>
            <person name="Petersen C."/>
        </authorList>
    </citation>
    <scope>NUCLEOTIDE SEQUENCE</scope>
    <source>
        <strain evidence="2">IBT 21917</strain>
    </source>
</reference>
<comment type="caution">
    <text evidence="2">The sequence shown here is derived from an EMBL/GenBank/DDBJ whole genome shotgun (WGS) entry which is preliminary data.</text>
</comment>
<evidence type="ECO:0000313" key="3">
    <source>
        <dbReference type="Proteomes" id="UP001146351"/>
    </source>
</evidence>
<sequence length="116" mass="12213">MQLNLSLLTAILATSTSVLAAPNPISSQKIVAVVKSLKLASENSDPRVKSSDSPIAAGQKKEVLKYTPFTDPIVAILRAGEGITDILFFGLVGYVPTGADDIPKSALCRSTRLSNE</sequence>
<name>A0A9W9INK9_9EURO</name>
<gene>
    <name evidence="2" type="ORF">N7492_003405</name>
</gene>
<feature type="signal peptide" evidence="1">
    <location>
        <begin position="1"/>
        <end position="20"/>
    </location>
</feature>